<accession>A0ABQ2DLZ3</accession>
<evidence type="ECO:0000313" key="1">
    <source>
        <dbReference type="EMBL" id="GGJ62903.1"/>
    </source>
</evidence>
<evidence type="ECO:0008006" key="3">
    <source>
        <dbReference type="Google" id="ProtNLM"/>
    </source>
</evidence>
<proteinExistence type="predicted"/>
<gene>
    <name evidence="1" type="ORF">GCM10007173_22230</name>
</gene>
<dbReference type="Proteomes" id="UP000606115">
    <property type="component" value="Unassembled WGS sequence"/>
</dbReference>
<reference evidence="2" key="1">
    <citation type="journal article" date="2019" name="Int. J. Syst. Evol. Microbiol.">
        <title>The Global Catalogue of Microorganisms (GCM) 10K type strain sequencing project: providing services to taxonomists for standard genome sequencing and annotation.</title>
        <authorList>
            <consortium name="The Broad Institute Genomics Platform"/>
            <consortium name="The Broad Institute Genome Sequencing Center for Infectious Disease"/>
            <person name="Wu L."/>
            <person name="Ma J."/>
        </authorList>
    </citation>
    <scope>NUCLEOTIDE SEQUENCE [LARGE SCALE GENOMIC DNA]</scope>
    <source>
        <strain evidence="2">CGMCC 1.3685</strain>
    </source>
</reference>
<dbReference type="Pfam" id="PF13830">
    <property type="entry name" value="DUF4192"/>
    <property type="match status" value="2"/>
</dbReference>
<dbReference type="GeneID" id="303304580"/>
<protein>
    <recommendedName>
        <fullName evidence="3">DUF4192 domain-containing protein</fullName>
    </recommendedName>
</protein>
<name>A0ABQ2DLZ3_9MICC</name>
<sequence length="367" mass="41388">MTTTPERQPLSLSDCDDVLAYIPHALGFHPQNSLVLLLIVGQRLEATLRVDLPGESHPEDREAWLGQVLNLLHRLPQVRSLVAVVYAPDSSRNPRNVPYRQVIGELDEALEYTDIDLRQAWCLSGDQVWDYADDDVKITFPRPNVALGNTNLSLVLAGSAPLDRPWDGTGIEEWGNAEEIRLLAKSLALDVLESLEQWADVLDMDEMRARAFLHSSKSGAARMLVGLHKRIVRDVLPYLAGVGAEQTIIMAEQLCLNSGKDQAKPLADFLLGRGWQGPDWRRIERLWSISRDLLGVARAEERHALLCILAWIEWARGRGSMAIMLLDRVLDEQGDYRLAQLLRELMNRGAMPEWATDELRAWRARMG</sequence>
<dbReference type="EMBL" id="BMKX01000005">
    <property type="protein sequence ID" value="GGJ62903.1"/>
    <property type="molecule type" value="Genomic_DNA"/>
</dbReference>
<organism evidence="1 2">
    <name type="scientific">Glutamicibacter ardleyensis</name>
    <dbReference type="NCBI Taxonomy" id="225894"/>
    <lineage>
        <taxon>Bacteria</taxon>
        <taxon>Bacillati</taxon>
        <taxon>Actinomycetota</taxon>
        <taxon>Actinomycetes</taxon>
        <taxon>Micrococcales</taxon>
        <taxon>Micrococcaceae</taxon>
        <taxon>Glutamicibacter</taxon>
    </lineage>
</organism>
<comment type="caution">
    <text evidence="1">The sequence shown here is derived from an EMBL/GenBank/DDBJ whole genome shotgun (WGS) entry which is preliminary data.</text>
</comment>
<dbReference type="RefSeq" id="WP_194446449.1">
    <property type="nucleotide sequence ID" value="NZ_BMKX01000005.1"/>
</dbReference>
<dbReference type="InterPro" id="IPR025447">
    <property type="entry name" value="DUF4192"/>
</dbReference>
<keyword evidence="2" id="KW-1185">Reference proteome</keyword>
<evidence type="ECO:0000313" key="2">
    <source>
        <dbReference type="Proteomes" id="UP000606115"/>
    </source>
</evidence>